<evidence type="ECO:0000313" key="1">
    <source>
        <dbReference type="EMBL" id="GAA5057261.1"/>
    </source>
</evidence>
<evidence type="ECO:0000313" key="2">
    <source>
        <dbReference type="Proteomes" id="UP001501729"/>
    </source>
</evidence>
<accession>A0AAV3UMC7</accession>
<gene>
    <name evidence="1" type="ORF">GCM10025751_39060</name>
</gene>
<dbReference type="AlphaFoldDB" id="A0AAV3UMC7"/>
<reference evidence="1 2" key="1">
    <citation type="journal article" date="2019" name="Int. J. Syst. Evol. Microbiol.">
        <title>The Global Catalogue of Microorganisms (GCM) 10K type strain sequencing project: providing services to taxonomists for standard genome sequencing and annotation.</title>
        <authorList>
            <consortium name="The Broad Institute Genomics Platform"/>
            <consortium name="The Broad Institute Genome Sequencing Center for Infectious Disease"/>
            <person name="Wu L."/>
            <person name="Ma J."/>
        </authorList>
    </citation>
    <scope>NUCLEOTIDE SEQUENCE [LARGE SCALE GENOMIC DNA]</scope>
    <source>
        <strain evidence="1 2">JCM 17504</strain>
    </source>
</reference>
<dbReference type="Proteomes" id="UP001501729">
    <property type="component" value="Unassembled WGS sequence"/>
</dbReference>
<dbReference type="RefSeq" id="WP_227773971.1">
    <property type="nucleotide sequence ID" value="NZ_BAABKX010000015.1"/>
</dbReference>
<protein>
    <recommendedName>
        <fullName evidence="3">Secreted protein</fullName>
    </recommendedName>
</protein>
<name>A0AAV3UMC7_9EURY</name>
<organism evidence="1 2">
    <name type="scientific">Haladaptatus pallidirubidus</name>
    <dbReference type="NCBI Taxonomy" id="1008152"/>
    <lineage>
        <taxon>Archaea</taxon>
        <taxon>Methanobacteriati</taxon>
        <taxon>Methanobacteriota</taxon>
        <taxon>Stenosarchaea group</taxon>
        <taxon>Halobacteria</taxon>
        <taxon>Halobacteriales</taxon>
        <taxon>Haladaptataceae</taxon>
        <taxon>Haladaptatus</taxon>
    </lineage>
</organism>
<sequence>MKRRALLAATALTLSEGCLTSLTSTPNGSRPVADRKFTIYELDSDASERSPGPTEKPTVSFGLASKQVIVLGSLYVGLSQCNKAELKDVSCDADSETLTVRVGNGDKSHSGNSCTADESADAYRLVVTMKEQLPKTVRVEQVGDPSAKSVTVQRS</sequence>
<evidence type="ECO:0008006" key="3">
    <source>
        <dbReference type="Google" id="ProtNLM"/>
    </source>
</evidence>
<dbReference type="EMBL" id="BAABKX010000015">
    <property type="protein sequence ID" value="GAA5057261.1"/>
    <property type="molecule type" value="Genomic_DNA"/>
</dbReference>
<dbReference type="GeneID" id="68614224"/>
<proteinExistence type="predicted"/>
<comment type="caution">
    <text evidence="1">The sequence shown here is derived from an EMBL/GenBank/DDBJ whole genome shotgun (WGS) entry which is preliminary data.</text>
</comment>
<keyword evidence="2" id="KW-1185">Reference proteome</keyword>